<dbReference type="AlphaFoldDB" id="A0A6A4GIP2"/>
<dbReference type="Gene3D" id="3.40.50.150">
    <property type="entry name" value="Vaccinia Virus protein VP39"/>
    <property type="match status" value="1"/>
</dbReference>
<protein>
    <recommendedName>
        <fullName evidence="4">S-adenosyl-L-methionine-dependent methyltransferase</fullName>
    </recommendedName>
</protein>
<reference evidence="2" key="1">
    <citation type="journal article" date="2019" name="Environ. Microbiol.">
        <title>Fungal ecological strategies reflected in gene transcription - a case study of two litter decomposers.</title>
        <authorList>
            <person name="Barbi F."/>
            <person name="Kohler A."/>
            <person name="Barry K."/>
            <person name="Baskaran P."/>
            <person name="Daum C."/>
            <person name="Fauchery L."/>
            <person name="Ihrmark K."/>
            <person name="Kuo A."/>
            <person name="LaButti K."/>
            <person name="Lipzen A."/>
            <person name="Morin E."/>
            <person name="Grigoriev I.V."/>
            <person name="Henrissat B."/>
            <person name="Lindahl B."/>
            <person name="Martin F."/>
        </authorList>
    </citation>
    <scope>NUCLEOTIDE SEQUENCE</scope>
    <source>
        <strain evidence="2">JB14</strain>
    </source>
</reference>
<sequence length="272" mass="30509">MRLCAAFSLLGDLKLAMSFALIPTLKDVVKEPSMLLKPIALSRTFMAHVWVKFGAGTDDGARKVKQGLIPPFAGKIVLDIGAGHGHTVNYLERHKVQKYIALEPNVLMHGQIRDLANQAGYAESDGTLVILPYGAEDITSILKALSPSSGDPPVDTLISVLTMCSIPDPQNVMARLVRDVLKPGGQFLFYEHVLSPRPDVAWWQRFWSPLWQLPFDGCRLDRPTHIWIDKIQTVDSHGDQISVWSEQQVWGKEGEPDEHLFWHRVGRYVKRA</sequence>
<dbReference type="InterPro" id="IPR052356">
    <property type="entry name" value="Thiol_S-MT"/>
</dbReference>
<dbReference type="OrthoDB" id="540004at2759"/>
<accession>A0A6A4GIP2</accession>
<evidence type="ECO:0008006" key="4">
    <source>
        <dbReference type="Google" id="ProtNLM"/>
    </source>
</evidence>
<evidence type="ECO:0000256" key="1">
    <source>
        <dbReference type="SAM" id="SignalP"/>
    </source>
</evidence>
<dbReference type="PANTHER" id="PTHR45036:SF1">
    <property type="entry name" value="METHYLTRANSFERASE LIKE 7A"/>
    <property type="match status" value="1"/>
</dbReference>
<keyword evidence="3" id="KW-1185">Reference proteome</keyword>
<dbReference type="CDD" id="cd02440">
    <property type="entry name" value="AdoMet_MTases"/>
    <property type="match status" value="1"/>
</dbReference>
<evidence type="ECO:0000313" key="2">
    <source>
        <dbReference type="EMBL" id="KAE9385260.1"/>
    </source>
</evidence>
<dbReference type="Proteomes" id="UP000799118">
    <property type="component" value="Unassembled WGS sequence"/>
</dbReference>
<keyword evidence="1" id="KW-0732">Signal</keyword>
<dbReference type="PANTHER" id="PTHR45036">
    <property type="entry name" value="METHYLTRANSFERASE LIKE 7B"/>
    <property type="match status" value="1"/>
</dbReference>
<evidence type="ECO:0000313" key="3">
    <source>
        <dbReference type="Proteomes" id="UP000799118"/>
    </source>
</evidence>
<feature type="chain" id="PRO_5025637950" description="S-adenosyl-L-methionine-dependent methyltransferase" evidence="1">
    <location>
        <begin position="19"/>
        <end position="272"/>
    </location>
</feature>
<organism evidence="2 3">
    <name type="scientific">Gymnopus androsaceus JB14</name>
    <dbReference type="NCBI Taxonomy" id="1447944"/>
    <lineage>
        <taxon>Eukaryota</taxon>
        <taxon>Fungi</taxon>
        <taxon>Dikarya</taxon>
        <taxon>Basidiomycota</taxon>
        <taxon>Agaricomycotina</taxon>
        <taxon>Agaricomycetes</taxon>
        <taxon>Agaricomycetidae</taxon>
        <taxon>Agaricales</taxon>
        <taxon>Marasmiineae</taxon>
        <taxon>Omphalotaceae</taxon>
        <taxon>Gymnopus</taxon>
    </lineage>
</organism>
<name>A0A6A4GIP2_9AGAR</name>
<gene>
    <name evidence="2" type="ORF">BT96DRAFT_868482</name>
</gene>
<dbReference type="InterPro" id="IPR029063">
    <property type="entry name" value="SAM-dependent_MTases_sf"/>
</dbReference>
<dbReference type="SUPFAM" id="SSF53335">
    <property type="entry name" value="S-adenosyl-L-methionine-dependent methyltransferases"/>
    <property type="match status" value="1"/>
</dbReference>
<dbReference type="EMBL" id="ML770009">
    <property type="protein sequence ID" value="KAE9385260.1"/>
    <property type="molecule type" value="Genomic_DNA"/>
</dbReference>
<feature type="signal peptide" evidence="1">
    <location>
        <begin position="1"/>
        <end position="18"/>
    </location>
</feature>
<dbReference type="Pfam" id="PF13489">
    <property type="entry name" value="Methyltransf_23"/>
    <property type="match status" value="1"/>
</dbReference>
<proteinExistence type="predicted"/>